<dbReference type="GO" id="GO:0051537">
    <property type="term" value="F:2 iron, 2 sulfur cluster binding"/>
    <property type="evidence" value="ECO:0007669"/>
    <property type="project" value="InterPro"/>
</dbReference>
<evidence type="ECO:0000256" key="10">
    <source>
        <dbReference type="ARBA" id="ARBA00034078"/>
    </source>
</evidence>
<keyword evidence="8" id="KW-0408">Iron</keyword>
<evidence type="ECO:0000256" key="1">
    <source>
        <dbReference type="ARBA" id="ARBA00001927"/>
    </source>
</evidence>
<comment type="caution">
    <text evidence="12">The sequence shown here is derived from an EMBL/GenBank/DDBJ whole genome shotgun (WGS) entry which is preliminary data.</text>
</comment>
<dbReference type="GO" id="GO:0051539">
    <property type="term" value="F:4 iron, 4 sulfur cluster binding"/>
    <property type="evidence" value="ECO:0007669"/>
    <property type="project" value="UniProtKB-KW"/>
</dbReference>
<reference evidence="12" key="2">
    <citation type="journal article" date="2014" name="ISME J.">
        <title>Microbial stratification in low pH oxic and suboxic macroscopic growths along an acid mine drainage.</title>
        <authorList>
            <person name="Mendez-Garcia C."/>
            <person name="Mesa V."/>
            <person name="Sprenger R.R."/>
            <person name="Richter M."/>
            <person name="Diez M.S."/>
            <person name="Solano J."/>
            <person name="Bargiela R."/>
            <person name="Golyshina O.V."/>
            <person name="Manteca A."/>
            <person name="Ramos J.L."/>
            <person name="Gallego J.R."/>
            <person name="Llorente I."/>
            <person name="Martins Dos Santos V.A."/>
            <person name="Jensen O.N."/>
            <person name="Pelaez A.I."/>
            <person name="Sanchez J."/>
            <person name="Ferrer M."/>
        </authorList>
    </citation>
    <scope>NUCLEOTIDE SEQUENCE</scope>
</reference>
<dbReference type="NCBIfam" id="TIGR00384">
    <property type="entry name" value="dhsB"/>
    <property type="match status" value="1"/>
</dbReference>
<comment type="cofactor">
    <cofactor evidence="10">
        <name>[2Fe-2S] cluster</name>
        <dbReference type="ChEBI" id="CHEBI:190135"/>
    </cofactor>
</comment>
<dbReference type="GO" id="GO:0046872">
    <property type="term" value="F:metal ion binding"/>
    <property type="evidence" value="ECO:0007669"/>
    <property type="project" value="UniProtKB-KW"/>
</dbReference>
<dbReference type="InterPro" id="IPR036010">
    <property type="entry name" value="2Fe-2S_ferredoxin-like_sf"/>
</dbReference>
<dbReference type="Gene3D" id="1.10.1060.10">
    <property type="entry name" value="Alpha-helical ferredoxin"/>
    <property type="match status" value="1"/>
</dbReference>
<dbReference type="PROSITE" id="PS51085">
    <property type="entry name" value="2FE2S_FER_2"/>
    <property type="match status" value="1"/>
</dbReference>
<evidence type="ECO:0000259" key="11">
    <source>
        <dbReference type="PROSITE" id="PS51085"/>
    </source>
</evidence>
<gene>
    <name evidence="12" type="ORF">B1A_00263</name>
</gene>
<evidence type="ECO:0000256" key="9">
    <source>
        <dbReference type="ARBA" id="ARBA00023014"/>
    </source>
</evidence>
<dbReference type="InterPro" id="IPR050573">
    <property type="entry name" value="SDH/FRD_Iron-Sulfur"/>
</dbReference>
<evidence type="ECO:0000256" key="7">
    <source>
        <dbReference type="ARBA" id="ARBA00023002"/>
    </source>
</evidence>
<dbReference type="InterPro" id="IPR004489">
    <property type="entry name" value="Succ_DH/fum_Rdtase_Fe-S"/>
</dbReference>
<proteinExistence type="inferred from homology"/>
<feature type="domain" description="2Fe-2S ferredoxin-type" evidence="11">
    <location>
        <begin position="1"/>
        <end position="62"/>
    </location>
</feature>
<evidence type="ECO:0000256" key="3">
    <source>
        <dbReference type="ARBA" id="ARBA00005163"/>
    </source>
</evidence>
<sequence>MVVDALFALLVQIDSSFAFRVSCRAGVCGSCAVRVDGRERLACQTPLSLVGSGVRIEPLRNLPIVKDLVVDLDPFFAKYGAIHPEFRARPLTEPARVTAAERGLVERAINCISCGACHSACDIVGLNKQFVGPAALARAWALVGDGRDADPDARLAAAVGENGAWRCHN</sequence>
<dbReference type="SUPFAM" id="SSF54292">
    <property type="entry name" value="2Fe-2S ferredoxin-like"/>
    <property type="match status" value="1"/>
</dbReference>
<dbReference type="SUPFAM" id="SSF46548">
    <property type="entry name" value="alpha-helical ferredoxin"/>
    <property type="match status" value="1"/>
</dbReference>
<feature type="non-terminal residue" evidence="12">
    <location>
        <position position="169"/>
    </location>
</feature>
<dbReference type="Pfam" id="PF13085">
    <property type="entry name" value="Fer2_3"/>
    <property type="match status" value="1"/>
</dbReference>
<dbReference type="GO" id="GO:0016491">
    <property type="term" value="F:oxidoreductase activity"/>
    <property type="evidence" value="ECO:0007669"/>
    <property type="project" value="UniProtKB-KW"/>
</dbReference>
<dbReference type="InterPro" id="IPR012675">
    <property type="entry name" value="Beta-grasp_dom_sf"/>
</dbReference>
<evidence type="ECO:0000256" key="4">
    <source>
        <dbReference type="ARBA" id="ARBA00009433"/>
    </source>
</evidence>
<dbReference type="Gene3D" id="3.10.20.30">
    <property type="match status" value="1"/>
</dbReference>
<organism evidence="12">
    <name type="scientific">mine drainage metagenome</name>
    <dbReference type="NCBI Taxonomy" id="410659"/>
    <lineage>
        <taxon>unclassified sequences</taxon>
        <taxon>metagenomes</taxon>
        <taxon>ecological metagenomes</taxon>
    </lineage>
</organism>
<dbReference type="GO" id="GO:0006099">
    <property type="term" value="P:tricarboxylic acid cycle"/>
    <property type="evidence" value="ECO:0007669"/>
    <property type="project" value="InterPro"/>
</dbReference>
<dbReference type="EMBL" id="AUZX01000198">
    <property type="protein sequence ID" value="EQD81026.1"/>
    <property type="molecule type" value="Genomic_DNA"/>
</dbReference>
<evidence type="ECO:0000313" key="12">
    <source>
        <dbReference type="EMBL" id="EQD81026.1"/>
    </source>
</evidence>
<keyword evidence="9" id="KW-0411">Iron-sulfur</keyword>
<evidence type="ECO:0000256" key="8">
    <source>
        <dbReference type="ARBA" id="ARBA00023004"/>
    </source>
</evidence>
<dbReference type="InterPro" id="IPR025192">
    <property type="entry name" value="Succ_DH/fum_Rdtase_N"/>
</dbReference>
<dbReference type="InterPro" id="IPR006058">
    <property type="entry name" value="2Fe2S_fd_BS"/>
</dbReference>
<keyword evidence="7" id="KW-0560">Oxidoreductase</keyword>
<comment type="cofactor">
    <cofactor evidence="2">
        <name>[4Fe-4S] cluster</name>
        <dbReference type="ChEBI" id="CHEBI:49883"/>
    </cofactor>
</comment>
<dbReference type="CDD" id="cd00207">
    <property type="entry name" value="fer2"/>
    <property type="match status" value="1"/>
</dbReference>
<dbReference type="GO" id="GO:0009055">
    <property type="term" value="F:electron transfer activity"/>
    <property type="evidence" value="ECO:0007669"/>
    <property type="project" value="InterPro"/>
</dbReference>
<comment type="similarity">
    <text evidence="4">Belongs to the succinate dehydrogenase/fumarate reductase iron-sulfur protein family.</text>
</comment>
<reference evidence="12" key="1">
    <citation type="submission" date="2013-08" db="EMBL/GenBank/DDBJ databases">
        <authorList>
            <person name="Mendez C."/>
            <person name="Richter M."/>
            <person name="Ferrer M."/>
            <person name="Sanchez J."/>
        </authorList>
    </citation>
    <scope>NUCLEOTIDE SEQUENCE</scope>
</reference>
<evidence type="ECO:0000256" key="5">
    <source>
        <dbReference type="ARBA" id="ARBA00022485"/>
    </source>
</evidence>
<dbReference type="AlphaFoldDB" id="T1C6E9"/>
<comment type="pathway">
    <text evidence="3">Carbohydrate metabolism; tricarboxylic acid cycle.</text>
</comment>
<dbReference type="InterPro" id="IPR001041">
    <property type="entry name" value="2Fe-2S_ferredoxin-type"/>
</dbReference>
<evidence type="ECO:0000256" key="2">
    <source>
        <dbReference type="ARBA" id="ARBA00001966"/>
    </source>
</evidence>
<comment type="cofactor">
    <cofactor evidence="1">
        <name>[3Fe-4S] cluster</name>
        <dbReference type="ChEBI" id="CHEBI:21137"/>
    </cofactor>
</comment>
<protein>
    <submittedName>
        <fullName evidence="12">Succinate dehydrogenase and fumarate reductase iron-sulfur protein</fullName>
    </submittedName>
</protein>
<dbReference type="GO" id="GO:0022904">
    <property type="term" value="P:respiratory electron transport chain"/>
    <property type="evidence" value="ECO:0007669"/>
    <property type="project" value="TreeGrafter"/>
</dbReference>
<dbReference type="InterPro" id="IPR009051">
    <property type="entry name" value="Helical_ferredxn"/>
</dbReference>
<keyword evidence="6" id="KW-0479">Metal-binding</keyword>
<accession>T1C6E9</accession>
<name>T1C6E9_9ZZZZ</name>
<dbReference type="PANTHER" id="PTHR11921">
    <property type="entry name" value="SUCCINATE DEHYDROGENASE IRON-SULFUR PROTEIN"/>
    <property type="match status" value="1"/>
</dbReference>
<dbReference type="PANTHER" id="PTHR11921:SF29">
    <property type="entry name" value="SUCCINATE DEHYDROGENASE [UBIQUINONE] IRON-SULFUR SUBUNIT, MITOCHONDRIAL"/>
    <property type="match status" value="1"/>
</dbReference>
<evidence type="ECO:0000256" key="6">
    <source>
        <dbReference type="ARBA" id="ARBA00022723"/>
    </source>
</evidence>
<keyword evidence="5" id="KW-0004">4Fe-4S</keyword>
<dbReference type="PROSITE" id="PS00197">
    <property type="entry name" value="2FE2S_FER_1"/>
    <property type="match status" value="1"/>
</dbReference>